<evidence type="ECO:0000313" key="2">
    <source>
        <dbReference type="Proteomes" id="UP001202328"/>
    </source>
</evidence>
<dbReference type="EMBL" id="JAJJMB010015809">
    <property type="protein sequence ID" value="KAI3851864.1"/>
    <property type="molecule type" value="Genomic_DNA"/>
</dbReference>
<evidence type="ECO:0000313" key="1">
    <source>
        <dbReference type="EMBL" id="KAI3851864.1"/>
    </source>
</evidence>
<dbReference type="PANTHER" id="PTHR47334">
    <property type="entry name" value="SPLICING FACTOR PWI DOMAIN-CONTAINING PROTEIN / RNA RECOGNITION MOTIF (RRM)-CONTAINING PROTEIN"/>
    <property type="match status" value="1"/>
</dbReference>
<accession>A0AAD4X655</accession>
<dbReference type="InterPro" id="IPR053294">
    <property type="entry name" value="RBM_PWI_domain"/>
</dbReference>
<sequence>MNWAVVDKYALHEKMKPWISNIARNSLDEEADDLVSQILESLDNHGSASSVLQLIMSLRLVNEVESEKEHVGNSFLQYQVFREKKKPLGVEIFNVTPKTKEEVLSLDINWVIFDQHDLRETMRPWIREEVMKLLKKEKASVVDQVVDSMKKQIRPSRMLEVLEPSWAHAEMVVRILWKTLLILVKILETEDCGLIGVSSFLLFTSYLNCYPSLKRSFSPFSKLDLQHFLYPYPVLIQTPSSNRLGNAIPRNVENFSSFEVDWAVSDRVRLLPWLYPAPHALSLLRLDPFPDIVRERLGREKVKISQYGDRFGRNRHFIMVSFDYENLLKLKQISQAMPKTKEELFSSEIKWDVYEKHGLQKSMRKGIWIETLELIRKRKESMLVDEQIMWSIFDYHVSASQRELSAQEEALLVFEELMLMLHKYRACPSKMLEYLEPILGSGSEKFVMRMWYAVMCGIKLAESRVAEKCEGRSHVLLPRVDCQ</sequence>
<dbReference type="Gene3D" id="1.20.1390.10">
    <property type="entry name" value="PWI domain"/>
    <property type="match status" value="3"/>
</dbReference>
<dbReference type="AlphaFoldDB" id="A0AAD4X655"/>
<gene>
    <name evidence="1" type="ORF">MKW98_019863</name>
</gene>
<comment type="caution">
    <text evidence="1">The sequence shown here is derived from an EMBL/GenBank/DDBJ whole genome shotgun (WGS) entry which is preliminary data.</text>
</comment>
<reference evidence="1" key="1">
    <citation type="submission" date="2022-04" db="EMBL/GenBank/DDBJ databases">
        <title>A functionally conserved STORR gene fusion in Papaver species that diverged 16.8 million years ago.</title>
        <authorList>
            <person name="Catania T."/>
        </authorList>
    </citation>
    <scope>NUCLEOTIDE SEQUENCE</scope>
    <source>
        <strain evidence="1">S-188037</strain>
    </source>
</reference>
<dbReference type="Proteomes" id="UP001202328">
    <property type="component" value="Unassembled WGS sequence"/>
</dbReference>
<organism evidence="1 2">
    <name type="scientific">Papaver atlanticum</name>
    <dbReference type="NCBI Taxonomy" id="357466"/>
    <lineage>
        <taxon>Eukaryota</taxon>
        <taxon>Viridiplantae</taxon>
        <taxon>Streptophyta</taxon>
        <taxon>Embryophyta</taxon>
        <taxon>Tracheophyta</taxon>
        <taxon>Spermatophyta</taxon>
        <taxon>Magnoliopsida</taxon>
        <taxon>Ranunculales</taxon>
        <taxon>Papaveraceae</taxon>
        <taxon>Papaveroideae</taxon>
        <taxon>Papaver</taxon>
    </lineage>
</organism>
<keyword evidence="2" id="KW-1185">Reference proteome</keyword>
<dbReference type="PANTHER" id="PTHR47334:SF2">
    <property type="entry name" value="RNA-BINDING MOTIF PROTEIN 25"/>
    <property type="match status" value="1"/>
</dbReference>
<proteinExistence type="predicted"/>
<protein>
    <submittedName>
        <fullName evidence="1">Uncharacterized protein</fullName>
    </submittedName>
</protein>
<name>A0AAD4X655_9MAGN</name>